<comment type="caution">
    <text evidence="21">The sequence shown here is derived from an EMBL/GenBank/DDBJ whole genome shotgun (WGS) entry which is preliminary data.</text>
</comment>
<sequence>MVMFFETQQYTYEGQLYLNLSPSIITDHIAIAFNIADELSCQHVTMFTSRSHRSEILQQIQTRAKRSYVSASVAQLQLNDTPIGIMRMMQEIFQIAKNYNSVLVIMDCSEQDASLLIEASHSVDTIVQFHVQWLFLRGDEQSTDKVEYLPINMLSPRSKFDRRTMLDRMFSGKTGWVQFDDEGNRVAASYDILSAFRVNSSDSGELACVTVGSASAYRISFQRYRSLWTRNVSDHKELIRVVVIEEDPMLIVAISVNLEYGFLAPFDKVLWIPLLVTVSGILAIVWALERISPNRKRVILAKEEIRFSWSTCMSYIWGNVVKLELEGKKPRSISARLTTAVFSFSTLIIITTYTAKLAASLVQLDVESLVKGINDPKFQDPPQGFKFTTLQSSSTLSFFINNDDAVYRKIGKNMIPHSVRNYSEGLEKLKKGEIKAFIYDSPFIDLGASKMPGCSFKVIGKPIITKAYAIAFPKKSKWKDPVSNLLLKYQRIDYFRKLKEKWFRAGCFYTGRSSQSAEEMKPVNFGGLFLILVEDQSTKINHGPVFMGWKVFITNCYEPGALPRVTVLSSQALDLLQWRANLDIDVVKFPAGNLSFYDALKVVETISRTIQEGNGTKAIIGSGNKFIDRLTASTLGLLVIPFISVLSQDEYQGQLYLNLSPSRLTDHINIAFNIADELGCQHVAVFTSSFHRSEILQQILKKTKGSYISSSIAELHLNDTPIGIARMMTKIFKITVNYNSVLVVMDCSDQDASLLIEATNTINIEPMKFHWLFLREEEHSTNKVKYLPINVFGLRSKFDKMYWVQDALLLLNGSLYQSNHQNKFSNTGPVSSKVTDQSKLYRKMLDQAFLGKTGWIHFDEEGNRMAGSYDIIITFQVNSSRSGEVEWVTVGSASNHKVSFQRSLLTGNVSDRKKLLRIVVIEEEPMLIVSKEDVGTFSECVLSYPCTKYKQFDDNSKRSEPIKCCCIGFLIDLLQWLEKDLTNSVELHLARDGKYGAYNADSKEWDGMIGELLSNRADMALSALTITRMRERYVDFSFPYFHGETKLLISVTPVSVNLGIGFLTPFDAVLWIVFLATVSGILATVWLLERISPNGNRIISAKRETRFSLSTCMSYIWSNVVKLELEGKRPRSISARLTTAVFSFSTLIIITTYTAKLAASLVQLDGESPVTGINDPKFQDPPAGFTFTTLHSSSILSFFTNSDDPAYRKIGRNMIPYTVSNYNEGLEKLKRGEIKAFIYDSPFIDLGASKMPGCSFKVVGKPIITIEYGIGFPKNSKWRDPVSNLLLKYQRIEYFRKLKEKWFRGGCFFTGRSSQGAEEMKPVNFGGLFLILGGAIIVCFFILLGEYLWSRHERKAAKYTPKKMGQSDKS</sequence>
<dbReference type="GO" id="GO:0046872">
    <property type="term" value="F:metal ion binding"/>
    <property type="evidence" value="ECO:0007669"/>
    <property type="project" value="UniProtKB-KW"/>
</dbReference>
<keyword evidence="13" id="KW-0628">Postsynaptic cell membrane</keyword>
<reference evidence="22" key="1">
    <citation type="journal article" date="2017" name="bioRxiv">
        <title>Comparative analysis of the genomes of Stylophora pistillata and Acropora digitifera provides evidence for extensive differences between species of corals.</title>
        <authorList>
            <person name="Voolstra C.R."/>
            <person name="Li Y."/>
            <person name="Liew Y.J."/>
            <person name="Baumgarten S."/>
            <person name="Zoccola D."/>
            <person name="Flot J.-F."/>
            <person name="Tambutte S."/>
            <person name="Allemand D."/>
            <person name="Aranda M."/>
        </authorList>
    </citation>
    <scope>NUCLEOTIDE SEQUENCE [LARGE SCALE GENOMIC DNA]</scope>
</reference>
<evidence type="ECO:0000256" key="18">
    <source>
        <dbReference type="SAM" id="Phobius"/>
    </source>
</evidence>
<keyword evidence="10 18" id="KW-0472">Membrane</keyword>
<keyword evidence="9" id="KW-0406">Ion transport</keyword>
<dbReference type="Pfam" id="PF01094">
    <property type="entry name" value="ANF_receptor"/>
    <property type="match status" value="1"/>
</dbReference>
<keyword evidence="15" id="KW-0407">Ion channel</keyword>
<accession>A0A2B4SQR7</accession>
<keyword evidence="3" id="KW-1003">Cell membrane</keyword>
<comment type="subcellular location">
    <subcellularLocation>
        <location evidence="1">Cell membrane</location>
        <topology evidence="1">Multi-pass membrane protein</topology>
    </subcellularLocation>
    <subcellularLocation>
        <location evidence="16">Postsynaptic cell membrane</location>
    </subcellularLocation>
</comment>
<proteinExistence type="predicted"/>
<dbReference type="Pfam" id="PF00060">
    <property type="entry name" value="Lig_chan"/>
    <property type="match status" value="2"/>
</dbReference>
<dbReference type="Gene3D" id="1.10.287.70">
    <property type="match status" value="2"/>
</dbReference>
<dbReference type="SUPFAM" id="SSF53822">
    <property type="entry name" value="Periplasmic binding protein-like I"/>
    <property type="match status" value="1"/>
</dbReference>
<evidence type="ECO:0000256" key="6">
    <source>
        <dbReference type="ARBA" id="ARBA00022833"/>
    </source>
</evidence>
<evidence type="ECO:0000256" key="15">
    <source>
        <dbReference type="ARBA" id="ARBA00023303"/>
    </source>
</evidence>
<dbReference type="InterPro" id="IPR015683">
    <property type="entry name" value="Ionotropic_Glu_rcpt"/>
</dbReference>
<evidence type="ECO:0000256" key="5">
    <source>
        <dbReference type="ARBA" id="ARBA00022723"/>
    </source>
</evidence>
<gene>
    <name evidence="21" type="primary">GRIN1</name>
    <name evidence="21" type="ORF">AWC38_SpisGene3774</name>
</gene>
<dbReference type="Pfam" id="PF10613">
    <property type="entry name" value="Lig_chan-Glu_bd"/>
    <property type="match status" value="1"/>
</dbReference>
<dbReference type="GO" id="GO:0038023">
    <property type="term" value="F:signaling receptor activity"/>
    <property type="evidence" value="ECO:0007669"/>
    <property type="project" value="InterPro"/>
</dbReference>
<evidence type="ECO:0000259" key="19">
    <source>
        <dbReference type="SMART" id="SM00079"/>
    </source>
</evidence>
<evidence type="ECO:0000256" key="3">
    <source>
        <dbReference type="ARBA" id="ARBA00022475"/>
    </source>
</evidence>
<evidence type="ECO:0000256" key="16">
    <source>
        <dbReference type="ARBA" id="ARBA00034100"/>
    </source>
</evidence>
<feature type="transmembrane region" description="Helical" evidence="18">
    <location>
        <begin position="337"/>
        <end position="355"/>
    </location>
</feature>
<evidence type="ECO:0000256" key="17">
    <source>
        <dbReference type="PIRSR" id="PIRSR601508-1"/>
    </source>
</evidence>
<evidence type="ECO:0000256" key="4">
    <source>
        <dbReference type="ARBA" id="ARBA00022692"/>
    </source>
</evidence>
<keyword evidence="12" id="KW-0325">Glycoprotein</keyword>
<evidence type="ECO:0000313" key="21">
    <source>
        <dbReference type="EMBL" id="PFX31413.1"/>
    </source>
</evidence>
<keyword evidence="6" id="KW-0862">Zinc</keyword>
<feature type="transmembrane region" description="Helical" evidence="18">
    <location>
        <begin position="1328"/>
        <end position="1349"/>
    </location>
</feature>
<dbReference type="STRING" id="50429.A0A2B4SQR7"/>
<evidence type="ECO:0000256" key="13">
    <source>
        <dbReference type="ARBA" id="ARBA00023257"/>
    </source>
</evidence>
<protein>
    <submittedName>
        <fullName evidence="21">Glutamate receptor ionotropic, NMDA 1</fullName>
    </submittedName>
</protein>
<keyword evidence="4 18" id="KW-0812">Transmembrane</keyword>
<keyword evidence="22" id="KW-1185">Reference proteome</keyword>
<dbReference type="SMART" id="SM00079">
    <property type="entry name" value="PBPe"/>
    <property type="match status" value="1"/>
</dbReference>
<evidence type="ECO:0000256" key="7">
    <source>
        <dbReference type="ARBA" id="ARBA00022989"/>
    </source>
</evidence>
<dbReference type="InterPro" id="IPR001508">
    <property type="entry name" value="Iono_Glu_rcpt_met"/>
</dbReference>
<dbReference type="Gene3D" id="3.40.190.10">
    <property type="entry name" value="Periplasmic binding protein-like II"/>
    <property type="match status" value="4"/>
</dbReference>
<keyword evidence="11 21" id="KW-0675">Receptor</keyword>
<dbReference type="InterPro" id="IPR001320">
    <property type="entry name" value="Iontro_rcpt_C"/>
</dbReference>
<evidence type="ECO:0000256" key="8">
    <source>
        <dbReference type="ARBA" id="ARBA00023018"/>
    </source>
</evidence>
<keyword evidence="8" id="KW-0770">Synapse</keyword>
<dbReference type="GO" id="GO:0045211">
    <property type="term" value="C:postsynaptic membrane"/>
    <property type="evidence" value="ECO:0007669"/>
    <property type="project" value="UniProtKB-SubCell"/>
</dbReference>
<evidence type="ECO:0000256" key="10">
    <source>
        <dbReference type="ARBA" id="ARBA00023136"/>
    </source>
</evidence>
<evidence type="ECO:0000256" key="9">
    <source>
        <dbReference type="ARBA" id="ARBA00023065"/>
    </source>
</evidence>
<keyword evidence="2" id="KW-0813">Transport</keyword>
<dbReference type="InterPro" id="IPR019594">
    <property type="entry name" value="Glu/Gly-bd"/>
</dbReference>
<dbReference type="InterPro" id="IPR001828">
    <property type="entry name" value="ANF_lig-bd_rcpt"/>
</dbReference>
<dbReference type="OrthoDB" id="5979464at2759"/>
<feature type="domain" description="Ionotropic glutamate receptor L-glutamate and glycine-binding" evidence="20">
    <location>
        <begin position="948"/>
        <end position="1014"/>
    </location>
</feature>
<dbReference type="FunFam" id="3.40.190.10:FF:000009">
    <property type="entry name" value="Putative glutamate receptor ionotropic NMDA 2B"/>
    <property type="match status" value="1"/>
</dbReference>
<evidence type="ECO:0000259" key="20">
    <source>
        <dbReference type="SMART" id="SM00918"/>
    </source>
</evidence>
<feature type="transmembrane region" description="Helical" evidence="18">
    <location>
        <begin position="269"/>
        <end position="288"/>
    </location>
</feature>
<name>A0A2B4SQR7_STYPI</name>
<evidence type="ECO:0000256" key="2">
    <source>
        <dbReference type="ARBA" id="ARBA00022448"/>
    </source>
</evidence>
<evidence type="ECO:0000256" key="14">
    <source>
        <dbReference type="ARBA" id="ARBA00023286"/>
    </source>
</evidence>
<dbReference type="PANTHER" id="PTHR18966">
    <property type="entry name" value="IONOTROPIC GLUTAMATE RECEPTOR"/>
    <property type="match status" value="1"/>
</dbReference>
<dbReference type="GO" id="GO:0015276">
    <property type="term" value="F:ligand-gated monoatomic ion channel activity"/>
    <property type="evidence" value="ECO:0007669"/>
    <property type="project" value="InterPro"/>
</dbReference>
<evidence type="ECO:0000256" key="1">
    <source>
        <dbReference type="ARBA" id="ARBA00004651"/>
    </source>
</evidence>
<dbReference type="Proteomes" id="UP000225706">
    <property type="component" value="Unassembled WGS sequence"/>
</dbReference>
<feature type="binding site" evidence="17">
    <location>
        <position position="961"/>
    </location>
    <ligand>
        <name>L-glutamate</name>
        <dbReference type="ChEBI" id="CHEBI:29985"/>
    </ligand>
</feature>
<dbReference type="SMART" id="SM00918">
    <property type="entry name" value="Lig_chan-Glu_bd"/>
    <property type="match status" value="1"/>
</dbReference>
<feature type="binding site" evidence="17">
    <location>
        <position position="1132"/>
    </location>
    <ligand>
        <name>L-glutamate</name>
        <dbReference type="ChEBI" id="CHEBI:29985"/>
    </ligand>
</feature>
<feature type="transmembrane region" description="Helical" evidence="18">
    <location>
        <begin position="1137"/>
        <end position="1155"/>
    </location>
</feature>
<feature type="transmembrane region" description="Helical" evidence="18">
    <location>
        <begin position="1068"/>
        <end position="1088"/>
    </location>
</feature>
<evidence type="ECO:0000256" key="11">
    <source>
        <dbReference type="ARBA" id="ARBA00023170"/>
    </source>
</evidence>
<keyword evidence="5" id="KW-0479">Metal-binding</keyword>
<dbReference type="PRINTS" id="PR00177">
    <property type="entry name" value="NMDARECEPTOR"/>
</dbReference>
<dbReference type="Gene3D" id="3.40.50.2300">
    <property type="match status" value="2"/>
</dbReference>
<dbReference type="InterPro" id="IPR028082">
    <property type="entry name" value="Peripla_BP_I"/>
</dbReference>
<evidence type="ECO:0000256" key="12">
    <source>
        <dbReference type="ARBA" id="ARBA00023180"/>
    </source>
</evidence>
<dbReference type="EMBL" id="LSMT01000036">
    <property type="protein sequence ID" value="PFX31413.1"/>
    <property type="molecule type" value="Genomic_DNA"/>
</dbReference>
<dbReference type="SUPFAM" id="SSF53850">
    <property type="entry name" value="Periplasmic binding protein-like II"/>
    <property type="match status" value="2"/>
</dbReference>
<keyword evidence="14" id="KW-1071">Ligand-gated ion channel</keyword>
<evidence type="ECO:0000313" key="22">
    <source>
        <dbReference type="Proteomes" id="UP000225706"/>
    </source>
</evidence>
<organism evidence="21 22">
    <name type="scientific">Stylophora pistillata</name>
    <name type="common">Smooth cauliflower coral</name>
    <dbReference type="NCBI Taxonomy" id="50429"/>
    <lineage>
        <taxon>Eukaryota</taxon>
        <taxon>Metazoa</taxon>
        <taxon>Cnidaria</taxon>
        <taxon>Anthozoa</taxon>
        <taxon>Hexacorallia</taxon>
        <taxon>Scleractinia</taxon>
        <taxon>Astrocoeniina</taxon>
        <taxon>Pocilloporidae</taxon>
        <taxon>Stylophora</taxon>
    </lineage>
</organism>
<keyword evidence="7 18" id="KW-1133">Transmembrane helix</keyword>
<feature type="domain" description="Ionotropic glutamate receptor C-terminal" evidence="19">
    <location>
        <begin position="941"/>
        <end position="1305"/>
    </location>
</feature>